<comment type="caution">
    <text evidence="2">The sequence shown here is derived from an EMBL/GenBank/DDBJ whole genome shotgun (WGS) entry which is preliminary data.</text>
</comment>
<feature type="chain" id="PRO_5045445524" description="DUF1735 domain-containing protein" evidence="1">
    <location>
        <begin position="27"/>
        <end position="300"/>
    </location>
</feature>
<keyword evidence="1" id="KW-0732">Signal</keyword>
<sequence>MMKKYIKHIRTFLVLALISNMVVLNSCNEILDDYETDFGKGPVLATFVNTTDELNIIKDAENTPVDYEIPITFYGGRNVPLDKDLVLTLATSTESELQEGVEFELPTKTFTIPAGETTVNASVRVLTEPLVPFDFKDIVLEIVESTESIAENNKIVLTVKALDANTLAGTYEAEVGEYWNSGTYRSSYAGSTYVIAAIAPGLYRHEGIAFWPDDNDFYFTVDEATGVITVLPQDPEGEDTLLNGSPIMTCAGGQFEMVTCDETTNKRTLSPDGHHIVELTVGYFRGAGATREFLQKLVRL</sequence>
<evidence type="ECO:0000313" key="3">
    <source>
        <dbReference type="Proteomes" id="UP001156141"/>
    </source>
</evidence>
<accession>A0ABS9RF12</accession>
<evidence type="ECO:0008006" key="4">
    <source>
        <dbReference type="Google" id="ProtNLM"/>
    </source>
</evidence>
<organism evidence="2 3">
    <name type="scientific">Aestuariibaculum lutulentum</name>
    <dbReference type="NCBI Taxonomy" id="2920935"/>
    <lineage>
        <taxon>Bacteria</taxon>
        <taxon>Pseudomonadati</taxon>
        <taxon>Bacteroidota</taxon>
        <taxon>Flavobacteriia</taxon>
        <taxon>Flavobacteriales</taxon>
        <taxon>Flavobacteriaceae</taxon>
    </lineage>
</organism>
<evidence type="ECO:0000313" key="2">
    <source>
        <dbReference type="EMBL" id="MCH4551530.1"/>
    </source>
</evidence>
<dbReference type="Proteomes" id="UP001156141">
    <property type="component" value="Unassembled WGS sequence"/>
</dbReference>
<gene>
    <name evidence="2" type="ORF">MKW35_02775</name>
</gene>
<reference evidence="2" key="1">
    <citation type="submission" date="2022-02" db="EMBL/GenBank/DDBJ databases">
        <title>Aestuariibaculum sp., a marine bacterium isolated from sediment in Guangxi.</title>
        <authorList>
            <person name="Ying J."/>
        </authorList>
    </citation>
    <scope>NUCLEOTIDE SEQUENCE</scope>
    <source>
        <strain evidence="2">L182</strain>
    </source>
</reference>
<evidence type="ECO:0000256" key="1">
    <source>
        <dbReference type="SAM" id="SignalP"/>
    </source>
</evidence>
<protein>
    <recommendedName>
        <fullName evidence="4">DUF1735 domain-containing protein</fullName>
    </recommendedName>
</protein>
<proteinExistence type="predicted"/>
<name>A0ABS9RF12_9FLAO</name>
<dbReference type="EMBL" id="JAKVQD010000001">
    <property type="protein sequence ID" value="MCH4551530.1"/>
    <property type="molecule type" value="Genomic_DNA"/>
</dbReference>
<keyword evidence="3" id="KW-1185">Reference proteome</keyword>
<feature type="signal peptide" evidence="1">
    <location>
        <begin position="1"/>
        <end position="26"/>
    </location>
</feature>